<proteinExistence type="predicted"/>
<evidence type="ECO:0000313" key="9">
    <source>
        <dbReference type="Proteomes" id="UP000275846"/>
    </source>
</evidence>
<dbReference type="Gene3D" id="3.30.160.60">
    <property type="entry name" value="Classic Zinc Finger"/>
    <property type="match status" value="1"/>
</dbReference>
<evidence type="ECO:0000256" key="1">
    <source>
        <dbReference type="ARBA" id="ARBA00022723"/>
    </source>
</evidence>
<dbReference type="EMBL" id="UYSU01038849">
    <property type="protein sequence ID" value="VDM00702.1"/>
    <property type="molecule type" value="Genomic_DNA"/>
</dbReference>
<dbReference type="GO" id="GO:0000977">
    <property type="term" value="F:RNA polymerase II transcription regulatory region sequence-specific DNA binding"/>
    <property type="evidence" value="ECO:0007669"/>
    <property type="project" value="TreeGrafter"/>
</dbReference>
<evidence type="ECO:0000256" key="4">
    <source>
        <dbReference type="ARBA" id="ARBA00022833"/>
    </source>
</evidence>
<evidence type="ECO:0000256" key="3">
    <source>
        <dbReference type="ARBA" id="ARBA00022771"/>
    </source>
</evidence>
<dbReference type="PROSITE" id="PS00028">
    <property type="entry name" value="ZINC_FINGER_C2H2_1"/>
    <property type="match status" value="1"/>
</dbReference>
<evidence type="ECO:0000313" key="8">
    <source>
        <dbReference type="EMBL" id="VDM00702.1"/>
    </source>
</evidence>
<sequence length="472" mass="52638">MDNGKTFDFWRNLDYPLNLTPSPASLLPSKLSPANYASLLSRFCQGLNTSVRRLNSAPPLSLPPPHITPGLWARDEGETPLDLSRTRQQQQTTQNFHPPSLLSHSPLDWAILESQRSALLASFTNALSLLQAGTSGPQERGPSERHTFLPPSRLVSKFRMSLSTSARLDITTLPPPPPQLSPLPPKRGHKGAQGTTMMTAMTSTPTGKSPVSRCFECKALFPSLRELNAHFLHEHHATLQREFAQNRSWKSCSLESVCVQELQVTHRKGSLGRTGYPCPHCEYFAKWPTELQKHIMVHSKERPHQCVICGLTYKWKWDLGRHFDKSHHHAVNPYKKTGIARGMGKFSGTRRRTCEASASNKASTTAPPGLVKRGARGRPKRLRQPVAELRHPLSKQKDTESSYYMDMIETKQETVAHFSTRQANEKLPPSFMLPLSSAPLGPAALSPAEILLQHNISLARMVHNEARPNGGR</sequence>
<dbReference type="Proteomes" id="UP000275846">
    <property type="component" value="Unassembled WGS sequence"/>
</dbReference>
<dbReference type="AlphaFoldDB" id="A0A183TCW8"/>
<gene>
    <name evidence="8" type="ORF">SSLN_LOCUS14316</name>
</gene>
<dbReference type="PANTHER" id="PTHR24409:SF295">
    <property type="entry name" value="AZ2-RELATED"/>
    <property type="match status" value="1"/>
</dbReference>
<keyword evidence="2" id="KW-0677">Repeat</keyword>
<dbReference type="PROSITE" id="PS50157">
    <property type="entry name" value="ZINC_FINGER_C2H2_2"/>
    <property type="match status" value="1"/>
</dbReference>
<dbReference type="SMART" id="SM00355">
    <property type="entry name" value="ZnF_C2H2"/>
    <property type="match status" value="3"/>
</dbReference>
<feature type="compositionally biased region" description="Basic residues" evidence="6">
    <location>
        <begin position="373"/>
        <end position="383"/>
    </location>
</feature>
<reference evidence="8 9" key="2">
    <citation type="submission" date="2018-11" db="EMBL/GenBank/DDBJ databases">
        <authorList>
            <consortium name="Pathogen Informatics"/>
        </authorList>
    </citation>
    <scope>NUCLEOTIDE SEQUENCE [LARGE SCALE GENOMIC DNA]</scope>
    <source>
        <strain evidence="8 9">NST_G2</strain>
    </source>
</reference>
<dbReference type="GO" id="GO:0000981">
    <property type="term" value="F:DNA-binding transcription factor activity, RNA polymerase II-specific"/>
    <property type="evidence" value="ECO:0007669"/>
    <property type="project" value="TreeGrafter"/>
</dbReference>
<evidence type="ECO:0000256" key="5">
    <source>
        <dbReference type="PROSITE-ProRule" id="PRU00042"/>
    </source>
</evidence>
<dbReference type="PANTHER" id="PTHR24409">
    <property type="entry name" value="ZINC FINGER PROTEIN 142"/>
    <property type="match status" value="1"/>
</dbReference>
<dbReference type="OrthoDB" id="6365676at2759"/>
<evidence type="ECO:0000259" key="7">
    <source>
        <dbReference type="PROSITE" id="PS50157"/>
    </source>
</evidence>
<dbReference type="GO" id="GO:0008270">
    <property type="term" value="F:zinc ion binding"/>
    <property type="evidence" value="ECO:0007669"/>
    <property type="project" value="UniProtKB-KW"/>
</dbReference>
<feature type="region of interest" description="Disordered" evidence="6">
    <location>
        <begin position="55"/>
        <end position="100"/>
    </location>
</feature>
<name>A0A183TCW8_SCHSO</name>
<organism evidence="10">
    <name type="scientific">Schistocephalus solidus</name>
    <name type="common">Tapeworm</name>
    <dbReference type="NCBI Taxonomy" id="70667"/>
    <lineage>
        <taxon>Eukaryota</taxon>
        <taxon>Metazoa</taxon>
        <taxon>Spiralia</taxon>
        <taxon>Lophotrochozoa</taxon>
        <taxon>Platyhelminthes</taxon>
        <taxon>Cestoda</taxon>
        <taxon>Eucestoda</taxon>
        <taxon>Diphyllobothriidea</taxon>
        <taxon>Diphyllobothriidae</taxon>
        <taxon>Schistocephalus</taxon>
    </lineage>
</organism>
<feature type="compositionally biased region" description="Polar residues" evidence="6">
    <location>
        <begin position="356"/>
        <end position="366"/>
    </location>
</feature>
<dbReference type="SUPFAM" id="SSF57667">
    <property type="entry name" value="beta-beta-alpha zinc fingers"/>
    <property type="match status" value="1"/>
</dbReference>
<evidence type="ECO:0000256" key="2">
    <source>
        <dbReference type="ARBA" id="ARBA00022737"/>
    </source>
</evidence>
<feature type="region of interest" description="Disordered" evidence="6">
    <location>
        <begin position="168"/>
        <end position="193"/>
    </location>
</feature>
<feature type="domain" description="C2H2-type" evidence="7">
    <location>
        <begin position="276"/>
        <end position="303"/>
    </location>
</feature>
<dbReference type="InterPro" id="IPR036236">
    <property type="entry name" value="Znf_C2H2_sf"/>
</dbReference>
<feature type="region of interest" description="Disordered" evidence="6">
    <location>
        <begin position="339"/>
        <end position="383"/>
    </location>
</feature>
<evidence type="ECO:0000313" key="10">
    <source>
        <dbReference type="WBParaSite" id="SSLN_0001485801-mRNA-1"/>
    </source>
</evidence>
<keyword evidence="4" id="KW-0862">Zinc</keyword>
<accession>A0A183TCW8</accession>
<protein>
    <submittedName>
        <fullName evidence="10">C2H2-type domain-containing protein</fullName>
    </submittedName>
</protein>
<keyword evidence="1" id="KW-0479">Metal-binding</keyword>
<keyword evidence="9" id="KW-1185">Reference proteome</keyword>
<keyword evidence="3 5" id="KW-0863">Zinc-finger</keyword>
<evidence type="ECO:0000256" key="6">
    <source>
        <dbReference type="SAM" id="MobiDB-lite"/>
    </source>
</evidence>
<dbReference type="STRING" id="70667.A0A183TCW8"/>
<feature type="compositionally biased region" description="Pro residues" evidence="6">
    <location>
        <begin position="173"/>
        <end position="185"/>
    </location>
</feature>
<dbReference type="GO" id="GO:0005634">
    <property type="term" value="C:nucleus"/>
    <property type="evidence" value="ECO:0007669"/>
    <property type="project" value="TreeGrafter"/>
</dbReference>
<dbReference type="WBParaSite" id="SSLN_0001485801-mRNA-1">
    <property type="protein sequence ID" value="SSLN_0001485801-mRNA-1"/>
    <property type="gene ID" value="SSLN_0001485801"/>
</dbReference>
<dbReference type="InterPro" id="IPR013087">
    <property type="entry name" value="Znf_C2H2_type"/>
</dbReference>
<reference evidence="10" key="1">
    <citation type="submission" date="2016-06" db="UniProtKB">
        <authorList>
            <consortium name="WormBaseParasite"/>
        </authorList>
    </citation>
    <scope>IDENTIFICATION</scope>
</reference>